<proteinExistence type="inferred from homology"/>
<comment type="subcellular location">
    <subcellularLocation>
        <location evidence="1">Secreted</location>
    </subcellularLocation>
</comment>
<evidence type="ECO:0000256" key="4">
    <source>
        <dbReference type="ARBA" id="ARBA00022729"/>
    </source>
</evidence>
<gene>
    <name evidence="7" type="ORF">JG687_00014461</name>
</gene>
<dbReference type="VEuPathDB" id="FungiDB:PC110_g2615"/>
<evidence type="ECO:0000256" key="2">
    <source>
        <dbReference type="ARBA" id="ARBA00010400"/>
    </source>
</evidence>
<dbReference type="AlphaFoldDB" id="A0A8T1U1J3"/>
<dbReference type="Pfam" id="PF16810">
    <property type="entry name" value="RXLR"/>
    <property type="match status" value="1"/>
</dbReference>
<dbReference type="PANTHER" id="PTHR33129">
    <property type="entry name" value="PROTEIN KINASE DOMAIN-CONTAINING PROTEIN-RELATED"/>
    <property type="match status" value="1"/>
</dbReference>
<feature type="signal peptide" evidence="6">
    <location>
        <begin position="1"/>
        <end position="20"/>
    </location>
</feature>
<sequence length="526" mass="58342">MRVSYVILATLVTLLASTNAKSLSTDSVATKKFTITNPDSSDAVDGVYLQQGNDKYVIIRLSGGDDAYTEDSAEDATASDHKEERAGGVSAGTATKLKKQFSGEYNTFWNKLLWRIFHKLNPEKNPPLNLVGLSEEDVRFQVTMEDVKAKTTPVHVLVVVSYTKACFEFVPTSASEPDVKSKPGKDSNVVVTGNPGIGKSRFFLYCIFQLILHEREDVKRLPPYELVVNHKKNYVKYDAASKEFIELNETDVRALKGKPYVIRLVEATSSELTGWRGVSVLFASPGVDGIDNFSKVDGLTFIMPTWTLEELEDYNSLLPVELKLAEDELLSRKNDAVREKDYSHCVLEMVPTQADFRANFYLDFVSMHIAEAVIDKVHGDSLARVSEFAVVHDVDDSGSTAVVRGKVYELLCHKWFSVHMQRTLHFRSLCSTTLDDVTIPKEMETMTLNADHGIKAAPLNKFLKWLKKAGVDTDQFYFAFLVPSKIATSYLKQSTRTATGAVSKNPGASAKVGQFVAALDVDGGDK</sequence>
<organism evidence="7 8">
    <name type="scientific">Phytophthora cactorum</name>
    <dbReference type="NCBI Taxonomy" id="29920"/>
    <lineage>
        <taxon>Eukaryota</taxon>
        <taxon>Sar</taxon>
        <taxon>Stramenopiles</taxon>
        <taxon>Oomycota</taxon>
        <taxon>Peronosporomycetes</taxon>
        <taxon>Peronosporales</taxon>
        <taxon>Peronosporaceae</taxon>
        <taxon>Phytophthora</taxon>
    </lineage>
</organism>
<comment type="similarity">
    <text evidence="2">Belongs to the RxLR effector family.</text>
</comment>
<comment type="caution">
    <text evidence="7">The sequence shown here is derived from an EMBL/GenBank/DDBJ whole genome shotgun (WGS) entry which is preliminary data.</text>
</comment>
<name>A0A8T1U1J3_9STRA</name>
<dbReference type="OrthoDB" id="96105at2759"/>
<dbReference type="EMBL" id="JAENGZ010001170">
    <property type="protein sequence ID" value="KAG6950082.1"/>
    <property type="molecule type" value="Genomic_DNA"/>
</dbReference>
<protein>
    <recommendedName>
        <fullName evidence="9">Crinkler (CRN) family protein</fullName>
    </recommendedName>
</protein>
<evidence type="ECO:0000256" key="1">
    <source>
        <dbReference type="ARBA" id="ARBA00004613"/>
    </source>
</evidence>
<keyword evidence="3" id="KW-0964">Secreted</keyword>
<dbReference type="Proteomes" id="UP000688947">
    <property type="component" value="Unassembled WGS sequence"/>
</dbReference>
<dbReference type="InterPro" id="IPR052980">
    <property type="entry name" value="Crinkler_effector"/>
</dbReference>
<reference evidence="7" key="1">
    <citation type="submission" date="2021-01" db="EMBL/GenBank/DDBJ databases">
        <title>Phytophthora aleatoria, a newly-described species from Pinus radiata is distinct from Phytophthora cactorum isolates based on comparative genomics.</title>
        <authorList>
            <person name="Mcdougal R."/>
            <person name="Panda P."/>
            <person name="Williams N."/>
            <person name="Studholme D.J."/>
        </authorList>
    </citation>
    <scope>NUCLEOTIDE SEQUENCE</scope>
    <source>
        <strain evidence="7">NZFS 3830</strain>
    </source>
</reference>
<evidence type="ECO:0000256" key="3">
    <source>
        <dbReference type="ARBA" id="ARBA00022525"/>
    </source>
</evidence>
<evidence type="ECO:0000256" key="6">
    <source>
        <dbReference type="SAM" id="SignalP"/>
    </source>
</evidence>
<evidence type="ECO:0000256" key="5">
    <source>
        <dbReference type="SAM" id="MobiDB-lite"/>
    </source>
</evidence>
<dbReference type="PANTHER" id="PTHR33129:SF1">
    <property type="entry name" value="ATP-BINDING PROTEIN"/>
    <property type="match status" value="1"/>
</dbReference>
<accession>A0A8T1U1J3</accession>
<keyword evidence="4 6" id="KW-0732">Signal</keyword>
<feature type="region of interest" description="Disordered" evidence="5">
    <location>
        <begin position="70"/>
        <end position="90"/>
    </location>
</feature>
<dbReference type="InterPro" id="IPR031825">
    <property type="entry name" value="RXLR"/>
</dbReference>
<feature type="chain" id="PRO_5035887314" description="Crinkler (CRN) family protein" evidence="6">
    <location>
        <begin position="21"/>
        <end position="526"/>
    </location>
</feature>
<evidence type="ECO:0000313" key="8">
    <source>
        <dbReference type="Proteomes" id="UP000688947"/>
    </source>
</evidence>
<dbReference type="VEuPathDB" id="FungiDB:PC110_g2614"/>
<evidence type="ECO:0008006" key="9">
    <source>
        <dbReference type="Google" id="ProtNLM"/>
    </source>
</evidence>
<evidence type="ECO:0000313" key="7">
    <source>
        <dbReference type="EMBL" id="KAG6950082.1"/>
    </source>
</evidence>